<keyword evidence="3" id="KW-0547">Nucleotide-binding</keyword>
<dbReference type="RefSeq" id="WP_117454323.1">
    <property type="nucleotide sequence ID" value="NZ_CP060636.1"/>
</dbReference>
<keyword evidence="4" id="KW-1185">Reference proteome</keyword>
<dbReference type="InterPro" id="IPR011335">
    <property type="entry name" value="Restrct_endonuc-II-like"/>
</dbReference>
<dbReference type="InterPro" id="IPR027417">
    <property type="entry name" value="P-loop_NTPase"/>
</dbReference>
<dbReference type="Pfam" id="PF13173">
    <property type="entry name" value="AAA_14"/>
    <property type="match status" value="1"/>
</dbReference>
<protein>
    <submittedName>
        <fullName evidence="3">ATP-binding protein</fullName>
    </submittedName>
</protein>
<evidence type="ECO:0000259" key="2">
    <source>
        <dbReference type="Pfam" id="PF13635"/>
    </source>
</evidence>
<dbReference type="AlphaFoldDB" id="A0A7G9GR50"/>
<feature type="domain" description="DUF4143" evidence="2">
    <location>
        <begin position="201"/>
        <end position="360"/>
    </location>
</feature>
<dbReference type="PANTHER" id="PTHR43566">
    <property type="entry name" value="CONSERVED PROTEIN"/>
    <property type="match status" value="1"/>
</dbReference>
<organism evidence="3 4">
    <name type="scientific">[Eubacterium] hominis</name>
    <dbReference type="NCBI Taxonomy" id="2764325"/>
    <lineage>
        <taxon>Bacteria</taxon>
        <taxon>Bacillati</taxon>
        <taxon>Bacillota</taxon>
        <taxon>Erysipelotrichia</taxon>
        <taxon>Erysipelotrichales</taxon>
        <taxon>Erysipelotrichaceae</taxon>
        <taxon>Amedibacillus</taxon>
    </lineage>
</organism>
<dbReference type="PANTHER" id="PTHR43566:SF2">
    <property type="entry name" value="DUF4143 DOMAIN-CONTAINING PROTEIN"/>
    <property type="match status" value="1"/>
</dbReference>
<evidence type="ECO:0000313" key="4">
    <source>
        <dbReference type="Proteomes" id="UP000515856"/>
    </source>
</evidence>
<accession>A0A7G9GR50</accession>
<dbReference type="InterPro" id="IPR041682">
    <property type="entry name" value="AAA_14"/>
</dbReference>
<evidence type="ECO:0000313" key="3">
    <source>
        <dbReference type="EMBL" id="QNM13282.1"/>
    </source>
</evidence>
<dbReference type="InterPro" id="IPR025420">
    <property type="entry name" value="DUF4143"/>
</dbReference>
<dbReference type="KEGG" id="ehn:H9Q80_04840"/>
<sequence length="409" mass="47372">MYQRAIKKQVEIALNNYPVVIITGARQVGKSTLAYEFVKDKNFDYVSLDNIDQRKIAIKDPKYFLQQFHFPLIIDEVQYAPILFEVIEEIVNMKRLETGEANGMFLLTGSQAFHLMKNVTQSLAGRASIIQMEPLGLDEIMQRKTEIYIPTQNRACLYQNDNPLDVKEIFQLICKGMYPELYRSEKVINDYYENYISTYVDRDITEFINVKDKIKFHDFLEYLAAMTSQQVNAADLGRRLGISGKTIQNWLSILEATGLIYFLQPYNDHSIAKRIVRTSKMYFSDTGLATFLIKMNHPETLRISNLSGAFFETFVVNEIRKTFLNNKQPFQAYYYRDNNQNEVDLVLLYEGKMSLIEIKQGVSFHLGSVKGFKQLEGSMYPIENRVIVCNTLKSYPLNRDIQVVPVSSI</sequence>
<gene>
    <name evidence="3" type="ORF">H9Q80_04840</name>
</gene>
<dbReference type="Gene3D" id="3.40.50.300">
    <property type="entry name" value="P-loop containing nucleotide triphosphate hydrolases"/>
    <property type="match status" value="1"/>
</dbReference>
<evidence type="ECO:0000259" key="1">
    <source>
        <dbReference type="Pfam" id="PF13173"/>
    </source>
</evidence>
<reference evidence="3 4" key="1">
    <citation type="submission" date="2020-08" db="EMBL/GenBank/DDBJ databases">
        <authorList>
            <person name="Liu C."/>
            <person name="Sun Q."/>
        </authorList>
    </citation>
    <scope>NUCLEOTIDE SEQUENCE [LARGE SCALE GENOMIC DNA]</scope>
    <source>
        <strain evidence="3 4">NSJ-61</strain>
    </source>
</reference>
<dbReference type="Pfam" id="PF13635">
    <property type="entry name" value="DUF4143"/>
    <property type="match status" value="1"/>
</dbReference>
<feature type="domain" description="AAA" evidence="1">
    <location>
        <begin position="17"/>
        <end position="140"/>
    </location>
</feature>
<dbReference type="GO" id="GO:0005524">
    <property type="term" value="F:ATP binding"/>
    <property type="evidence" value="ECO:0007669"/>
    <property type="project" value="UniProtKB-KW"/>
</dbReference>
<dbReference type="Proteomes" id="UP000515856">
    <property type="component" value="Chromosome"/>
</dbReference>
<dbReference type="SUPFAM" id="SSF52980">
    <property type="entry name" value="Restriction endonuclease-like"/>
    <property type="match status" value="1"/>
</dbReference>
<dbReference type="EMBL" id="CP060636">
    <property type="protein sequence ID" value="QNM13282.1"/>
    <property type="molecule type" value="Genomic_DNA"/>
</dbReference>
<dbReference type="SUPFAM" id="SSF52540">
    <property type="entry name" value="P-loop containing nucleoside triphosphate hydrolases"/>
    <property type="match status" value="1"/>
</dbReference>
<keyword evidence="3" id="KW-0067">ATP-binding</keyword>
<name>A0A7G9GR50_9FIRM</name>
<proteinExistence type="predicted"/>